<feature type="domain" description="FAD-binding FR-type" evidence="1">
    <location>
        <begin position="1"/>
        <end position="131"/>
    </location>
</feature>
<dbReference type="RefSeq" id="WP_179811103.1">
    <property type="nucleotide sequence ID" value="NZ_JACCHL010000001.1"/>
</dbReference>
<proteinExistence type="predicted"/>
<dbReference type="AlphaFoldDB" id="A0A7Y9XHP5"/>
<dbReference type="PANTHER" id="PTHR30157:SF0">
    <property type="entry name" value="NADPH-DEPENDENT FERRIC-CHELATE REDUCTASE"/>
    <property type="match status" value="1"/>
</dbReference>
<reference evidence="2 3" key="1">
    <citation type="submission" date="2020-07" db="EMBL/GenBank/DDBJ databases">
        <title>Sequencing the genomes of 1000 actinobacteria strains.</title>
        <authorList>
            <person name="Klenk H.-P."/>
        </authorList>
    </citation>
    <scope>NUCLEOTIDE SEQUENCE [LARGE SCALE GENOMIC DNA]</scope>
    <source>
        <strain evidence="2 3">DSM 45278</strain>
    </source>
</reference>
<dbReference type="Pfam" id="PF04954">
    <property type="entry name" value="SIP"/>
    <property type="match status" value="1"/>
</dbReference>
<dbReference type="Gene3D" id="3.40.50.80">
    <property type="entry name" value="Nucleotide-binding domain of ferredoxin-NADP reductase (FNR) module"/>
    <property type="match status" value="1"/>
</dbReference>
<dbReference type="InterPro" id="IPR039261">
    <property type="entry name" value="FNR_nucleotide-bd"/>
</dbReference>
<evidence type="ECO:0000313" key="3">
    <source>
        <dbReference type="Proteomes" id="UP000584931"/>
    </source>
</evidence>
<dbReference type="PANTHER" id="PTHR30157">
    <property type="entry name" value="FERRIC REDUCTASE, NADPH-DEPENDENT"/>
    <property type="match status" value="1"/>
</dbReference>
<gene>
    <name evidence="2" type="ORF">HNR06_004379</name>
</gene>
<comment type="caution">
    <text evidence="2">The sequence shown here is derived from an EMBL/GenBank/DDBJ whole genome shotgun (WGS) entry which is preliminary data.</text>
</comment>
<dbReference type="InterPro" id="IPR007037">
    <property type="entry name" value="SIP_rossman_dom"/>
</dbReference>
<dbReference type="EMBL" id="JACCHL010000001">
    <property type="protein sequence ID" value="NYH54790.1"/>
    <property type="molecule type" value="Genomic_DNA"/>
</dbReference>
<dbReference type="InterPro" id="IPR013113">
    <property type="entry name" value="SIP_FAD-bd"/>
</dbReference>
<dbReference type="InterPro" id="IPR017927">
    <property type="entry name" value="FAD-bd_FR_type"/>
</dbReference>
<evidence type="ECO:0000313" key="2">
    <source>
        <dbReference type="EMBL" id="NYH54790.1"/>
    </source>
</evidence>
<sequence>MIRTRVARTERTTDHFLTVTLTGEELAEFEFLGLDQCTRILFPRPGQDRLYLPEAAEDDGWVAEFRAMPDDRRPHVRNYTVRRFDPDALEMDIEFVAHGDGGPASAWALAAREGDELGLYPEGVYYLPSEDTDWQLLVGDESAVPALLSILEQAPEDMRGQAFLEVPSDADVRPVRAPAGVEVRWLPRTDPHAVPGRLALETVRGIEPPGGRPYCFVAGENALPTELRRTLVRERGVPKEDVSFIGYWRHGVEAYP</sequence>
<dbReference type="Proteomes" id="UP000584931">
    <property type="component" value="Unassembled WGS sequence"/>
</dbReference>
<dbReference type="Pfam" id="PF08021">
    <property type="entry name" value="FAD_binding_9"/>
    <property type="match status" value="1"/>
</dbReference>
<accession>A0A7Y9XHP5</accession>
<dbReference type="SUPFAM" id="SSF63380">
    <property type="entry name" value="Riboflavin synthase domain-like"/>
    <property type="match status" value="1"/>
</dbReference>
<evidence type="ECO:0000259" key="1">
    <source>
        <dbReference type="PROSITE" id="PS51384"/>
    </source>
</evidence>
<protein>
    <submittedName>
        <fullName evidence="2">NADPH-dependent ferric siderophore reductase</fullName>
    </submittedName>
</protein>
<organism evidence="2 3">
    <name type="scientific">Nocardiopsis sinuspersici</name>
    <dbReference type="NCBI Taxonomy" id="501010"/>
    <lineage>
        <taxon>Bacteria</taxon>
        <taxon>Bacillati</taxon>
        <taxon>Actinomycetota</taxon>
        <taxon>Actinomycetes</taxon>
        <taxon>Streptosporangiales</taxon>
        <taxon>Nocardiopsidaceae</taxon>
        <taxon>Nocardiopsis</taxon>
    </lineage>
</organism>
<dbReference type="Gene3D" id="2.40.30.10">
    <property type="entry name" value="Translation factors"/>
    <property type="match status" value="1"/>
</dbReference>
<dbReference type="PROSITE" id="PS51384">
    <property type="entry name" value="FAD_FR"/>
    <property type="match status" value="1"/>
</dbReference>
<dbReference type="CDD" id="cd06193">
    <property type="entry name" value="siderophore_interacting"/>
    <property type="match status" value="1"/>
</dbReference>
<name>A0A7Y9XHP5_9ACTN</name>
<dbReference type="InterPro" id="IPR017938">
    <property type="entry name" value="Riboflavin_synthase-like_b-brl"/>
</dbReference>
<dbReference type="GO" id="GO:0016491">
    <property type="term" value="F:oxidoreductase activity"/>
    <property type="evidence" value="ECO:0007669"/>
    <property type="project" value="InterPro"/>
</dbReference>
<dbReference type="InterPro" id="IPR039374">
    <property type="entry name" value="SIP_fam"/>
</dbReference>